<keyword evidence="3 6" id="KW-1133">Transmembrane helix</keyword>
<evidence type="ECO:0000313" key="7">
    <source>
        <dbReference type="EMBL" id="BAN01624.1"/>
    </source>
</evidence>
<gene>
    <name evidence="7" type="ORF">YM304_13100</name>
</gene>
<dbReference type="Pfam" id="PF01988">
    <property type="entry name" value="VIT1"/>
    <property type="match status" value="1"/>
</dbReference>
<feature type="transmembrane region" description="Helical" evidence="6">
    <location>
        <begin position="168"/>
        <end position="190"/>
    </location>
</feature>
<dbReference type="InterPro" id="IPR008217">
    <property type="entry name" value="Ccc1_fam"/>
</dbReference>
<keyword evidence="4 6" id="KW-0472">Membrane</keyword>
<dbReference type="KEGG" id="aym:YM304_13100"/>
<evidence type="ECO:0000256" key="1">
    <source>
        <dbReference type="ARBA" id="ARBA00004127"/>
    </source>
</evidence>
<protein>
    <recommendedName>
        <fullName evidence="9">VIT family protein</fullName>
    </recommendedName>
</protein>
<evidence type="ECO:0000256" key="2">
    <source>
        <dbReference type="ARBA" id="ARBA00022692"/>
    </source>
</evidence>
<dbReference type="GO" id="GO:0012505">
    <property type="term" value="C:endomembrane system"/>
    <property type="evidence" value="ECO:0007669"/>
    <property type="project" value="UniProtKB-SubCell"/>
</dbReference>
<sequence>MSAMSDGAIEHDHDHSHSHRQPYMVHRHRDVTGGTARAAVFGVSDGLVSNVALILGVAAAAAERESVLVAGAAGLLAGAASMAAGEYVSMKAQAELIERELKIERISLEQQPAAETNELAAIYQHRGLDADQAHTMAEAVMEDPEVALEVHAREELGVDPDETGNPTAAAISSFIAFAVGALIPLFPWFFAEGNGAVIASALLGLVAATGVGIALATFTERSKVRTAARQVGWAVAACTATWLIGTWLGEVV</sequence>
<name>A0A6C7DZX8_ILUCY</name>
<comment type="subcellular location">
    <subcellularLocation>
        <location evidence="1">Endomembrane system</location>
        <topology evidence="1">Multi-pass membrane protein</topology>
    </subcellularLocation>
</comment>
<evidence type="ECO:0000256" key="6">
    <source>
        <dbReference type="SAM" id="Phobius"/>
    </source>
</evidence>
<feature type="transmembrane region" description="Helical" evidence="6">
    <location>
        <begin position="196"/>
        <end position="219"/>
    </location>
</feature>
<evidence type="ECO:0000256" key="4">
    <source>
        <dbReference type="ARBA" id="ARBA00023136"/>
    </source>
</evidence>
<evidence type="ECO:0000256" key="5">
    <source>
        <dbReference type="SAM" id="MobiDB-lite"/>
    </source>
</evidence>
<keyword evidence="2 6" id="KW-0812">Transmembrane</keyword>
<accession>A0A6C7DZX8</accession>
<evidence type="ECO:0008006" key="9">
    <source>
        <dbReference type="Google" id="ProtNLM"/>
    </source>
</evidence>
<dbReference type="GO" id="GO:0030026">
    <property type="term" value="P:intracellular manganese ion homeostasis"/>
    <property type="evidence" value="ECO:0007669"/>
    <property type="project" value="InterPro"/>
</dbReference>
<dbReference type="PANTHER" id="PTHR31851">
    <property type="entry name" value="FE(2+)/MN(2+) TRANSPORTER PCL1"/>
    <property type="match status" value="1"/>
</dbReference>
<evidence type="ECO:0000256" key="3">
    <source>
        <dbReference type="ARBA" id="ARBA00022989"/>
    </source>
</evidence>
<dbReference type="Proteomes" id="UP000011863">
    <property type="component" value="Chromosome"/>
</dbReference>
<dbReference type="GO" id="GO:0005384">
    <property type="term" value="F:manganese ion transmembrane transporter activity"/>
    <property type="evidence" value="ECO:0007669"/>
    <property type="project" value="InterPro"/>
</dbReference>
<reference evidence="7 8" key="1">
    <citation type="journal article" date="2013" name="Int. J. Syst. Evol. Microbiol.">
        <title>Ilumatobacter nonamiense sp. nov. and Ilumatobacter coccineum sp. nov., isolated from seashore sand.</title>
        <authorList>
            <person name="Matsumoto A."/>
            <person name="Kasai H."/>
            <person name="Matsuo Y."/>
            <person name="Shizuri Y."/>
            <person name="Ichikawa N."/>
            <person name="Fujita N."/>
            <person name="Omura S."/>
            <person name="Takahashi Y."/>
        </authorList>
    </citation>
    <scope>NUCLEOTIDE SEQUENCE [LARGE SCALE GENOMIC DNA]</scope>
    <source>
        <strain evidence="8">NBRC 103263 / KCTC 29153 / YM16-304</strain>
    </source>
</reference>
<organism evidence="7 8">
    <name type="scientific">Ilumatobacter coccineus (strain NBRC 103263 / KCTC 29153 / YM16-304)</name>
    <dbReference type="NCBI Taxonomy" id="1313172"/>
    <lineage>
        <taxon>Bacteria</taxon>
        <taxon>Bacillati</taxon>
        <taxon>Actinomycetota</taxon>
        <taxon>Acidimicrobiia</taxon>
        <taxon>Acidimicrobiales</taxon>
        <taxon>Ilumatobacteraceae</taxon>
        <taxon>Ilumatobacter</taxon>
    </lineage>
</organism>
<feature type="transmembrane region" description="Helical" evidence="6">
    <location>
        <begin position="38"/>
        <end position="61"/>
    </location>
</feature>
<evidence type="ECO:0000313" key="8">
    <source>
        <dbReference type="Proteomes" id="UP000011863"/>
    </source>
</evidence>
<feature type="transmembrane region" description="Helical" evidence="6">
    <location>
        <begin position="231"/>
        <end position="249"/>
    </location>
</feature>
<keyword evidence="8" id="KW-1185">Reference proteome</keyword>
<dbReference type="AlphaFoldDB" id="A0A6C7DZX8"/>
<feature type="region of interest" description="Disordered" evidence="5">
    <location>
        <begin position="1"/>
        <end position="22"/>
    </location>
</feature>
<dbReference type="EMBL" id="AP012057">
    <property type="protein sequence ID" value="BAN01624.1"/>
    <property type="molecule type" value="Genomic_DNA"/>
</dbReference>
<feature type="transmembrane region" description="Helical" evidence="6">
    <location>
        <begin position="67"/>
        <end position="89"/>
    </location>
</feature>
<proteinExistence type="predicted"/>